<gene>
    <name evidence="1" type="ORF">A2310_04775</name>
</gene>
<dbReference type="Proteomes" id="UP000178417">
    <property type="component" value="Unassembled WGS sequence"/>
</dbReference>
<dbReference type="AlphaFoldDB" id="A0A1F4SQS9"/>
<evidence type="ECO:0000313" key="1">
    <source>
        <dbReference type="EMBL" id="OGC22785.1"/>
    </source>
</evidence>
<sequence length="211" mass="23096">MKLAKILARRLNALDGETSSMARYICSFTTRRSPMDFAALKQLAGIVKRVEGSKNKLVDFYVAKMTNAIIAGSLESTGFCTIVKIAGKEEKIVNAIRNRLNAISIYDVLNRLYSFSLGIAEIDDTLIDAVIERARDLFVERNLDFAKGTPLFNAVVISYVEELSPNSGSIEEGIDGIEATIKRIATPALLDAILEKLGGDLQLDEDASSLF</sequence>
<organism evidence="1 2">
    <name type="scientific">candidate division WOR-1 bacterium RIFOXYB2_FULL_37_13</name>
    <dbReference type="NCBI Taxonomy" id="1802579"/>
    <lineage>
        <taxon>Bacteria</taxon>
        <taxon>Bacillati</taxon>
        <taxon>Saganbacteria</taxon>
    </lineage>
</organism>
<evidence type="ECO:0000313" key="2">
    <source>
        <dbReference type="Proteomes" id="UP000178417"/>
    </source>
</evidence>
<dbReference type="STRING" id="1802579.A2310_04775"/>
<proteinExistence type="predicted"/>
<reference evidence="1 2" key="1">
    <citation type="journal article" date="2016" name="Nat. Commun.">
        <title>Thousands of microbial genomes shed light on interconnected biogeochemical processes in an aquifer system.</title>
        <authorList>
            <person name="Anantharaman K."/>
            <person name="Brown C.T."/>
            <person name="Hug L.A."/>
            <person name="Sharon I."/>
            <person name="Castelle C.J."/>
            <person name="Probst A.J."/>
            <person name="Thomas B.C."/>
            <person name="Singh A."/>
            <person name="Wilkins M.J."/>
            <person name="Karaoz U."/>
            <person name="Brodie E.L."/>
            <person name="Williams K.H."/>
            <person name="Hubbard S.S."/>
            <person name="Banfield J.F."/>
        </authorList>
    </citation>
    <scope>NUCLEOTIDE SEQUENCE [LARGE SCALE GENOMIC DNA]</scope>
</reference>
<accession>A0A1F4SQS9</accession>
<protein>
    <submittedName>
        <fullName evidence="1">Uncharacterized protein</fullName>
    </submittedName>
</protein>
<dbReference type="EMBL" id="MEUB01000025">
    <property type="protein sequence ID" value="OGC22785.1"/>
    <property type="molecule type" value="Genomic_DNA"/>
</dbReference>
<name>A0A1F4SQS9_UNCSA</name>
<comment type="caution">
    <text evidence="1">The sequence shown here is derived from an EMBL/GenBank/DDBJ whole genome shotgun (WGS) entry which is preliminary data.</text>
</comment>